<keyword evidence="4" id="KW-0902">Two-component regulatory system</keyword>
<keyword evidence="7" id="KW-0010">Activator</keyword>
<dbReference type="InterPro" id="IPR036390">
    <property type="entry name" value="WH_DNA-bd_sf"/>
</dbReference>
<dbReference type="PIRSF" id="PIRSF006171">
    <property type="entry name" value="RR_citrat_malat"/>
    <property type="match status" value="1"/>
</dbReference>
<dbReference type="InterPro" id="IPR011006">
    <property type="entry name" value="CheY-like_superfamily"/>
</dbReference>
<dbReference type="InterPro" id="IPR051271">
    <property type="entry name" value="2C-system_Tx_regulators"/>
</dbReference>
<evidence type="ECO:0000313" key="11">
    <source>
        <dbReference type="EMBL" id="GGI15523.1"/>
    </source>
</evidence>
<comment type="subcellular location">
    <subcellularLocation>
        <location evidence="1">Cytoplasm</location>
    </subcellularLocation>
</comment>
<dbReference type="SMART" id="SM00448">
    <property type="entry name" value="REC"/>
    <property type="match status" value="1"/>
</dbReference>
<dbReference type="InterPro" id="IPR001789">
    <property type="entry name" value="Sig_transdc_resp-reg_receiver"/>
</dbReference>
<keyword evidence="12" id="KW-1185">Reference proteome</keyword>
<dbReference type="EMBL" id="BMHB01000001">
    <property type="protein sequence ID" value="GGI15523.1"/>
    <property type="molecule type" value="Genomic_DNA"/>
</dbReference>
<evidence type="ECO:0000256" key="8">
    <source>
        <dbReference type="ARBA" id="ARBA00023163"/>
    </source>
</evidence>
<proteinExistence type="predicted"/>
<comment type="caution">
    <text evidence="11">The sequence shown here is derived from an EMBL/GenBank/DDBJ whole genome shotgun (WGS) entry which is preliminary data.</text>
</comment>
<dbReference type="PROSITE" id="PS50110">
    <property type="entry name" value="RESPONSE_REGULATORY"/>
    <property type="match status" value="1"/>
</dbReference>
<reference evidence="12" key="1">
    <citation type="journal article" date="2019" name="Int. J. Syst. Evol. Microbiol.">
        <title>The Global Catalogue of Microorganisms (GCM) 10K type strain sequencing project: providing services to taxonomists for standard genome sequencing and annotation.</title>
        <authorList>
            <consortium name="The Broad Institute Genomics Platform"/>
            <consortium name="The Broad Institute Genome Sequencing Center for Infectious Disease"/>
            <person name="Wu L."/>
            <person name="Ma J."/>
        </authorList>
    </citation>
    <scope>NUCLEOTIDE SEQUENCE [LARGE SCALE GENOMIC DNA]</scope>
    <source>
        <strain evidence="12">CGMCC 1.14993</strain>
    </source>
</reference>
<dbReference type="OrthoDB" id="9759232at2"/>
<dbReference type="SUPFAM" id="SSF46785">
    <property type="entry name" value="Winged helix' DNA-binding domain"/>
    <property type="match status" value="1"/>
</dbReference>
<name>A0A8J3AJD6_9BACI</name>
<evidence type="ECO:0000256" key="1">
    <source>
        <dbReference type="ARBA" id="ARBA00004496"/>
    </source>
</evidence>
<dbReference type="PANTHER" id="PTHR45526">
    <property type="entry name" value="TRANSCRIPTIONAL REGULATORY PROTEIN DPIA"/>
    <property type="match status" value="1"/>
</dbReference>
<keyword evidence="5" id="KW-0805">Transcription regulation</keyword>
<dbReference type="Gene3D" id="1.10.10.10">
    <property type="entry name" value="Winged helix-like DNA-binding domain superfamily/Winged helix DNA-binding domain"/>
    <property type="match status" value="1"/>
</dbReference>
<evidence type="ECO:0000313" key="12">
    <source>
        <dbReference type="Proteomes" id="UP000626244"/>
    </source>
</evidence>
<keyword evidence="6" id="KW-0238">DNA-binding</keyword>
<gene>
    <name evidence="11" type="ORF">GCM10007380_28410</name>
</gene>
<feature type="domain" description="Response regulatory" evidence="10">
    <location>
        <begin position="7"/>
        <end position="123"/>
    </location>
</feature>
<dbReference type="GO" id="GO:0000156">
    <property type="term" value="F:phosphorelay response regulator activity"/>
    <property type="evidence" value="ECO:0007669"/>
    <property type="project" value="TreeGrafter"/>
</dbReference>
<evidence type="ECO:0000259" key="10">
    <source>
        <dbReference type="PROSITE" id="PS50110"/>
    </source>
</evidence>
<evidence type="ECO:0000256" key="9">
    <source>
        <dbReference type="PROSITE-ProRule" id="PRU00169"/>
    </source>
</evidence>
<dbReference type="InterPro" id="IPR024187">
    <property type="entry name" value="Sig_transdc_resp-reg_cit/mal"/>
</dbReference>
<evidence type="ECO:0000256" key="6">
    <source>
        <dbReference type="ARBA" id="ARBA00023125"/>
    </source>
</evidence>
<dbReference type="Proteomes" id="UP000626244">
    <property type="component" value="Unassembled WGS sequence"/>
</dbReference>
<keyword evidence="2" id="KW-0963">Cytoplasm</keyword>
<evidence type="ECO:0000256" key="3">
    <source>
        <dbReference type="ARBA" id="ARBA00022553"/>
    </source>
</evidence>
<dbReference type="GO" id="GO:0003677">
    <property type="term" value="F:DNA binding"/>
    <property type="evidence" value="ECO:0007669"/>
    <property type="project" value="UniProtKB-KW"/>
</dbReference>
<dbReference type="InterPro" id="IPR036388">
    <property type="entry name" value="WH-like_DNA-bd_sf"/>
</dbReference>
<organism evidence="11 12">
    <name type="scientific">Gottfriedia solisilvae</name>
    <dbReference type="NCBI Taxonomy" id="1516104"/>
    <lineage>
        <taxon>Bacteria</taxon>
        <taxon>Bacillati</taxon>
        <taxon>Bacillota</taxon>
        <taxon>Bacilli</taxon>
        <taxon>Bacillales</taxon>
        <taxon>Bacillaceae</taxon>
        <taxon>Gottfriedia</taxon>
    </lineage>
</organism>
<evidence type="ECO:0000256" key="2">
    <source>
        <dbReference type="ARBA" id="ARBA00022490"/>
    </source>
</evidence>
<accession>A0A8J3AJD6</accession>
<dbReference type="PANTHER" id="PTHR45526:SF1">
    <property type="entry name" value="TRANSCRIPTIONAL REGULATORY PROTEIN DCUR-RELATED"/>
    <property type="match status" value="1"/>
</dbReference>
<dbReference type="GO" id="GO:0003700">
    <property type="term" value="F:DNA-binding transcription factor activity"/>
    <property type="evidence" value="ECO:0007669"/>
    <property type="project" value="InterPro"/>
</dbReference>
<dbReference type="RefSeq" id="WP_087999718.1">
    <property type="nucleotide sequence ID" value="NZ_BMHB01000001.1"/>
</dbReference>
<evidence type="ECO:0000256" key="4">
    <source>
        <dbReference type="ARBA" id="ARBA00023012"/>
    </source>
</evidence>
<dbReference type="Pfam" id="PF20714">
    <property type="entry name" value="HTH_64"/>
    <property type="match status" value="1"/>
</dbReference>
<keyword evidence="3 9" id="KW-0597">Phosphoprotein</keyword>
<dbReference type="Gene3D" id="3.40.50.2300">
    <property type="match status" value="1"/>
</dbReference>
<dbReference type="AlphaFoldDB" id="A0A8J3AJD6"/>
<dbReference type="InterPro" id="IPR048714">
    <property type="entry name" value="DpiA-like_HTH"/>
</dbReference>
<feature type="modified residue" description="4-aspartylphosphate" evidence="9">
    <location>
        <position position="58"/>
    </location>
</feature>
<protein>
    <submittedName>
        <fullName evidence="11">Response regulator</fullName>
    </submittedName>
</protein>
<keyword evidence="8" id="KW-0804">Transcription</keyword>
<dbReference type="SUPFAM" id="SSF52172">
    <property type="entry name" value="CheY-like"/>
    <property type="match status" value="1"/>
</dbReference>
<evidence type="ECO:0000256" key="5">
    <source>
        <dbReference type="ARBA" id="ARBA00023015"/>
    </source>
</evidence>
<dbReference type="GO" id="GO:0005737">
    <property type="term" value="C:cytoplasm"/>
    <property type="evidence" value="ECO:0007669"/>
    <property type="project" value="UniProtKB-SubCell"/>
</dbReference>
<dbReference type="Pfam" id="PF00072">
    <property type="entry name" value="Response_reg"/>
    <property type="match status" value="1"/>
</dbReference>
<evidence type="ECO:0000256" key="7">
    <source>
        <dbReference type="ARBA" id="ARBA00023159"/>
    </source>
</evidence>
<sequence length="235" mass="26628">MKKNLIEVLIVEDDSRIAEIHQRFIDKIDGFSVIGIATNYQEAVELFEIVKPQLVILDVYFPDMNGLDFLKWIKDNSTTSNVIMITASKEIESVNQAIHYGVFDFIIKPVIFERLKNSLIRYANYSKKVSNLQSKSAYITQGEIDSLIGKNIGVIEDQSQFPKGIDKLTLEKVLIAIHEESNGMTAEHVSHEIGVSRTTARRYLEYLVSEGKVLADLAYGTIGRPERVYLINKLS</sequence>